<reference evidence="1" key="1">
    <citation type="submission" date="2021-11" db="EMBL/GenBank/DDBJ databases">
        <title>Fusarium solani-melongenae Genome sequencing and assembly.</title>
        <authorList>
            <person name="Xie S."/>
            <person name="Huang L."/>
            <person name="Zhang X."/>
        </authorList>
    </citation>
    <scope>NUCLEOTIDE SEQUENCE</scope>
    <source>
        <strain evidence="1">CRI 24-3</strain>
    </source>
</reference>
<proteinExistence type="predicted"/>
<dbReference type="EMBL" id="CP090037">
    <property type="protein sequence ID" value="UPL00180.1"/>
    <property type="molecule type" value="Genomic_DNA"/>
</dbReference>
<evidence type="ECO:0000313" key="2">
    <source>
        <dbReference type="Proteomes" id="UP000830768"/>
    </source>
</evidence>
<evidence type="ECO:0000313" key="1">
    <source>
        <dbReference type="EMBL" id="UPL00180.1"/>
    </source>
</evidence>
<gene>
    <name evidence="1" type="ORF">LCI18_011114</name>
</gene>
<organism evidence="1 2">
    <name type="scientific">Fusarium solani subsp. cucurbitae</name>
    <name type="common">Neocosmosporum cucurbitae</name>
    <dbReference type="NCBI Taxonomy" id="2747967"/>
    <lineage>
        <taxon>Eukaryota</taxon>
        <taxon>Fungi</taxon>
        <taxon>Dikarya</taxon>
        <taxon>Ascomycota</taxon>
        <taxon>Pezizomycotina</taxon>
        <taxon>Sordariomycetes</taxon>
        <taxon>Hypocreomycetidae</taxon>
        <taxon>Hypocreales</taxon>
        <taxon>Nectriaceae</taxon>
        <taxon>Fusarium</taxon>
        <taxon>Fusarium solani species complex</taxon>
    </lineage>
</organism>
<name>A0ACD3ZFQ5_FUSSC</name>
<keyword evidence="2" id="KW-1185">Reference proteome</keyword>
<accession>A0ACD3ZFQ5</accession>
<dbReference type="Proteomes" id="UP000830768">
    <property type="component" value="Chromosome 9"/>
</dbReference>
<sequence length="623" mass="69466">MSPEHGIYTPLPPDETSIRLLTLLPGPFDHEITCNLEVYSISNDYEYEALSYTWGDANDLRPILVNGMHINVTANLKVALQYLRHASQPRALWIDAVCINQSDNEEKSLQIQRMGRIFFSAASVIAWLGESTSEVDQVWSTMSRIGEVIWTARVSGDHGLPDTDFTPGLASPDDLRHKGVDVDAIDWTTIWELCERPFWHRVWIIQELVLASNFWDDPTNGCVVGCGSNWMPLSSFIGFESLFGTTRVYQGRINGLSFATLRALLETRGSPAAERMLEVVLSLSVGSSDDAKLSTEKSLSHLLRLARGFQATDPRDKLYAFLGIADNPFTTPDYTLSVEDVFKNWVKGCIQRDRNLDCLHGNRASINQSGPSWLPELSGSTKEGFSFVEERIRYARCSERGDNLAHAEVAFTEGGNVLKARGVSLGIVERVVGPFSRLSGPEGTLIITQDNSQFTQPKTSLQQLQELMRLYLSLPEHAQEETWRALVMDKDTSNRMEKVSQAPDNFRCLWHTLMAICGVTEAPESWSMEDLAGIDQLMASLATAIFVDRCFFVTRDLVVGLGPFSTRPGDEVVMLFGSPLCFILRPESERYRLVGDAYVQGVNPATLSSKHGSTSEAKDFLIE</sequence>
<protein>
    <submittedName>
        <fullName evidence="1">Uncharacterized protein</fullName>
    </submittedName>
</protein>